<reference evidence="1 2" key="1">
    <citation type="submission" date="2019-01" db="EMBL/GenBank/DDBJ databases">
        <title>Coherence of Microcystis species and biogeography revealed through population genomics.</title>
        <authorList>
            <person name="Perez-Carrascal O.M."/>
            <person name="Terrat Y."/>
            <person name="Giani A."/>
            <person name="Fortin N."/>
            <person name="Tromas N."/>
            <person name="Shapiro B.J."/>
        </authorList>
    </citation>
    <scope>NUCLEOTIDE SEQUENCE [LARGE SCALE GENOMIC DNA]</scope>
    <source>
        <strain evidence="1">Ma_OC_H_19870700_S124</strain>
    </source>
</reference>
<dbReference type="EMBL" id="SFBR01000011">
    <property type="protein sequence ID" value="TRT90442.1"/>
    <property type="molecule type" value="Genomic_DNA"/>
</dbReference>
<protein>
    <submittedName>
        <fullName evidence="1">Uncharacterized protein</fullName>
    </submittedName>
</protein>
<evidence type="ECO:0000313" key="2">
    <source>
        <dbReference type="Proteomes" id="UP000316280"/>
    </source>
</evidence>
<comment type="caution">
    <text evidence="1">The sequence shown here is derived from an EMBL/GenBank/DDBJ whole genome shotgun (WGS) entry which is preliminary data.</text>
</comment>
<proteinExistence type="predicted"/>
<accession>A0A552AYC1</accession>
<name>A0A552AYC1_MICAE</name>
<organism evidence="1 2">
    <name type="scientific">Microcystis aeruginosa Ma_OC_H_19870700_S124</name>
    <dbReference type="NCBI Taxonomy" id="2486262"/>
    <lineage>
        <taxon>Bacteria</taxon>
        <taxon>Bacillati</taxon>
        <taxon>Cyanobacteriota</taxon>
        <taxon>Cyanophyceae</taxon>
        <taxon>Oscillatoriophycideae</taxon>
        <taxon>Chroococcales</taxon>
        <taxon>Microcystaceae</taxon>
        <taxon>Microcystis</taxon>
    </lineage>
</organism>
<evidence type="ECO:0000313" key="1">
    <source>
        <dbReference type="EMBL" id="TRT90442.1"/>
    </source>
</evidence>
<sequence length="61" mass="6645">MAYCYPVPSASHFNPQLQYMGMVRSQKSIGGAVRPPLGNAPYQIGDRYFNASIVTKPPSIA</sequence>
<dbReference type="AlphaFoldDB" id="A0A552AYC1"/>
<dbReference type="Proteomes" id="UP000316280">
    <property type="component" value="Unassembled WGS sequence"/>
</dbReference>
<gene>
    <name evidence="1" type="ORF">EWV63_01325</name>
</gene>